<evidence type="ECO:0000256" key="2">
    <source>
        <dbReference type="ARBA" id="ARBA00007870"/>
    </source>
</evidence>
<dbReference type="EMBL" id="JABSNM010000002">
    <property type="protein sequence ID" value="NRT54744.1"/>
    <property type="molecule type" value="Genomic_DNA"/>
</dbReference>
<dbReference type="InterPro" id="IPR036291">
    <property type="entry name" value="NAD(P)-bd_dom_sf"/>
</dbReference>
<dbReference type="SUPFAM" id="SSF48179">
    <property type="entry name" value="6-phosphogluconate dehydrogenase C-terminal domain-like"/>
    <property type="match status" value="1"/>
</dbReference>
<dbReference type="Gene3D" id="1.10.1040.10">
    <property type="entry name" value="N-(1-d-carboxylethyl)-l-norvaline Dehydrogenase, domain 2"/>
    <property type="match status" value="1"/>
</dbReference>
<evidence type="ECO:0000259" key="12">
    <source>
        <dbReference type="Pfam" id="PF08546"/>
    </source>
</evidence>
<dbReference type="Proteomes" id="UP001516061">
    <property type="component" value="Unassembled WGS sequence"/>
</dbReference>
<evidence type="ECO:0000313" key="13">
    <source>
        <dbReference type="EMBL" id="NRT54744.1"/>
    </source>
</evidence>
<dbReference type="InterPro" id="IPR050838">
    <property type="entry name" value="Ketopantoate_reductase"/>
</dbReference>
<dbReference type="InterPro" id="IPR013752">
    <property type="entry name" value="KPA_reductase"/>
</dbReference>
<evidence type="ECO:0000256" key="5">
    <source>
        <dbReference type="ARBA" id="ARBA00022655"/>
    </source>
</evidence>
<organism evidence="13 14">
    <name type="scientific">Sphaerotilus uruguayifluvii</name>
    <dbReference type="NCBI Taxonomy" id="2735897"/>
    <lineage>
        <taxon>Bacteria</taxon>
        <taxon>Pseudomonadati</taxon>
        <taxon>Pseudomonadota</taxon>
        <taxon>Betaproteobacteria</taxon>
        <taxon>Burkholderiales</taxon>
        <taxon>Sphaerotilaceae</taxon>
        <taxon>Sphaerotilus</taxon>
    </lineage>
</organism>
<dbReference type="InterPro" id="IPR008927">
    <property type="entry name" value="6-PGluconate_DH-like_C_sf"/>
</dbReference>
<dbReference type="Pfam" id="PF08546">
    <property type="entry name" value="ApbA_C"/>
    <property type="match status" value="1"/>
</dbReference>
<comment type="catalytic activity">
    <reaction evidence="9 10">
        <text>(R)-pantoate + NADP(+) = 2-dehydropantoate + NADPH + H(+)</text>
        <dbReference type="Rhea" id="RHEA:16233"/>
        <dbReference type="ChEBI" id="CHEBI:11561"/>
        <dbReference type="ChEBI" id="CHEBI:15378"/>
        <dbReference type="ChEBI" id="CHEBI:15980"/>
        <dbReference type="ChEBI" id="CHEBI:57783"/>
        <dbReference type="ChEBI" id="CHEBI:58349"/>
        <dbReference type="EC" id="1.1.1.169"/>
    </reaction>
</comment>
<protein>
    <recommendedName>
        <fullName evidence="4 10">2-dehydropantoate 2-reductase</fullName>
        <ecNumber evidence="3 10">1.1.1.169</ecNumber>
    </recommendedName>
    <alternativeName>
        <fullName evidence="8 10">Ketopantoate reductase</fullName>
    </alternativeName>
</protein>
<dbReference type="Gene3D" id="3.40.50.720">
    <property type="entry name" value="NAD(P)-binding Rossmann-like Domain"/>
    <property type="match status" value="1"/>
</dbReference>
<reference evidence="13 14" key="1">
    <citation type="submission" date="2020-05" db="EMBL/GenBank/DDBJ databases">
        <title>Genomic Encyclopedia of Type Strains, Phase IV (KMG-V): Genome sequencing to study the core and pangenomes of soil and plant-associated prokaryotes.</title>
        <authorList>
            <person name="Whitman W."/>
        </authorList>
    </citation>
    <scope>NUCLEOTIDE SEQUENCE [LARGE SCALE GENOMIC DNA]</scope>
    <source>
        <strain evidence="13 14">C29</strain>
    </source>
</reference>
<dbReference type="SUPFAM" id="SSF51735">
    <property type="entry name" value="NAD(P)-binding Rossmann-fold domains"/>
    <property type="match status" value="1"/>
</dbReference>
<feature type="domain" description="Ketopantoate reductase N-terminal" evidence="11">
    <location>
        <begin position="3"/>
        <end position="148"/>
    </location>
</feature>
<feature type="domain" description="Ketopantoate reductase C-terminal" evidence="12">
    <location>
        <begin position="179"/>
        <end position="301"/>
    </location>
</feature>
<evidence type="ECO:0000313" key="14">
    <source>
        <dbReference type="Proteomes" id="UP001516061"/>
    </source>
</evidence>
<dbReference type="NCBIfam" id="TIGR00745">
    <property type="entry name" value="apbA_panE"/>
    <property type="match status" value="1"/>
</dbReference>
<dbReference type="RefSeq" id="WP_173803711.1">
    <property type="nucleotide sequence ID" value="NZ_JABSNM010000002.1"/>
</dbReference>
<dbReference type="InterPro" id="IPR003710">
    <property type="entry name" value="ApbA"/>
</dbReference>
<evidence type="ECO:0000256" key="7">
    <source>
        <dbReference type="ARBA" id="ARBA00023002"/>
    </source>
</evidence>
<proteinExistence type="inferred from homology"/>
<evidence type="ECO:0000256" key="1">
    <source>
        <dbReference type="ARBA" id="ARBA00004994"/>
    </source>
</evidence>
<dbReference type="EC" id="1.1.1.169" evidence="3 10"/>
<comment type="pathway">
    <text evidence="1 10">Cofactor biosynthesis; (R)-pantothenate biosynthesis; (R)-pantoate from 3-methyl-2-oxobutanoate: step 2/2.</text>
</comment>
<dbReference type="InterPro" id="IPR013332">
    <property type="entry name" value="KPR_N"/>
</dbReference>
<keyword evidence="14" id="KW-1185">Reference proteome</keyword>
<keyword evidence="5 10" id="KW-0566">Pantothenate biosynthesis</keyword>
<dbReference type="GO" id="GO:0008677">
    <property type="term" value="F:2-dehydropantoate 2-reductase activity"/>
    <property type="evidence" value="ECO:0007669"/>
    <property type="project" value="UniProtKB-EC"/>
</dbReference>
<evidence type="ECO:0000259" key="11">
    <source>
        <dbReference type="Pfam" id="PF02558"/>
    </source>
</evidence>
<accession>A0ABX2FZV4</accession>
<evidence type="ECO:0000256" key="10">
    <source>
        <dbReference type="RuleBase" id="RU362068"/>
    </source>
</evidence>
<gene>
    <name evidence="13" type="ORF">HNQ01_000454</name>
</gene>
<name>A0ABX2FZV4_9BURK</name>
<comment type="similarity">
    <text evidence="2 10">Belongs to the ketopantoate reductase family.</text>
</comment>
<sequence>MQVTILGAGAMGSLFGGLLAERGHDVELLDVNSAHIDIVKAQGLTLDTDGQGLRTVRVAINRPEAATSRPECLIVFTKTLHTANALEAARGVLQADTLVLTLQNGLGNVERLARFVAPERIAVGVTTVPSDMVGPGHVHSHGEGHIRMMMADGRHDERLSALAQALTEAGLSASIDPTVQAAIWQKVAFNAALNSICAVANATVGDVGRAAGARALAHRIGAEVLAVAVADGISVDEAGLHATLDHALDHHLAHKPSMLQDLLAGRPTEIDAINGEVLRAARRLGAPAPCTESLDALVRLREGLAADR</sequence>
<evidence type="ECO:0000256" key="6">
    <source>
        <dbReference type="ARBA" id="ARBA00022857"/>
    </source>
</evidence>
<dbReference type="PANTHER" id="PTHR43765">
    <property type="entry name" value="2-DEHYDROPANTOATE 2-REDUCTASE-RELATED"/>
    <property type="match status" value="1"/>
</dbReference>
<evidence type="ECO:0000256" key="9">
    <source>
        <dbReference type="ARBA" id="ARBA00048793"/>
    </source>
</evidence>
<dbReference type="InterPro" id="IPR013328">
    <property type="entry name" value="6PGD_dom2"/>
</dbReference>
<keyword evidence="7 10" id="KW-0560">Oxidoreductase</keyword>
<evidence type="ECO:0000256" key="4">
    <source>
        <dbReference type="ARBA" id="ARBA00019465"/>
    </source>
</evidence>
<keyword evidence="6 10" id="KW-0521">NADP</keyword>
<evidence type="ECO:0000256" key="8">
    <source>
        <dbReference type="ARBA" id="ARBA00032024"/>
    </source>
</evidence>
<evidence type="ECO:0000256" key="3">
    <source>
        <dbReference type="ARBA" id="ARBA00013014"/>
    </source>
</evidence>
<dbReference type="PANTHER" id="PTHR43765:SF2">
    <property type="entry name" value="2-DEHYDROPANTOATE 2-REDUCTASE"/>
    <property type="match status" value="1"/>
</dbReference>
<comment type="function">
    <text evidence="10">Catalyzes the NADPH-dependent reduction of ketopantoate into pantoic acid.</text>
</comment>
<dbReference type="Pfam" id="PF02558">
    <property type="entry name" value="ApbA"/>
    <property type="match status" value="1"/>
</dbReference>
<comment type="caution">
    <text evidence="13">The sequence shown here is derived from an EMBL/GenBank/DDBJ whole genome shotgun (WGS) entry which is preliminary data.</text>
</comment>